<feature type="compositionally biased region" description="Polar residues" evidence="1">
    <location>
        <begin position="307"/>
        <end position="316"/>
    </location>
</feature>
<evidence type="ECO:0000313" key="3">
    <source>
        <dbReference type="Proteomes" id="UP001552299"/>
    </source>
</evidence>
<dbReference type="Pfam" id="PF05904">
    <property type="entry name" value="DUF863"/>
    <property type="match status" value="1"/>
</dbReference>
<organism evidence="2 3">
    <name type="scientific">Dendrobium thyrsiflorum</name>
    <name type="common">Pinecone-like raceme dendrobium</name>
    <name type="synonym">Orchid</name>
    <dbReference type="NCBI Taxonomy" id="117978"/>
    <lineage>
        <taxon>Eukaryota</taxon>
        <taxon>Viridiplantae</taxon>
        <taxon>Streptophyta</taxon>
        <taxon>Embryophyta</taxon>
        <taxon>Tracheophyta</taxon>
        <taxon>Spermatophyta</taxon>
        <taxon>Magnoliopsida</taxon>
        <taxon>Liliopsida</taxon>
        <taxon>Asparagales</taxon>
        <taxon>Orchidaceae</taxon>
        <taxon>Epidendroideae</taxon>
        <taxon>Malaxideae</taxon>
        <taxon>Dendrobiinae</taxon>
        <taxon>Dendrobium</taxon>
    </lineage>
</organism>
<protein>
    <submittedName>
        <fullName evidence="2">Uncharacterized protein</fullName>
    </submittedName>
</protein>
<dbReference type="Proteomes" id="UP001552299">
    <property type="component" value="Unassembled WGS sequence"/>
</dbReference>
<dbReference type="EMBL" id="JANQDX010000013">
    <property type="protein sequence ID" value="KAL0914104.1"/>
    <property type="molecule type" value="Genomic_DNA"/>
</dbReference>
<name>A0ABD0UMR3_DENTH</name>
<feature type="region of interest" description="Disordered" evidence="1">
    <location>
        <begin position="280"/>
        <end position="316"/>
    </location>
</feature>
<comment type="caution">
    <text evidence="2">The sequence shown here is derived from an EMBL/GenBank/DDBJ whole genome shotgun (WGS) entry which is preliminary data.</text>
</comment>
<sequence length="529" mass="60033">MMMLKSGDSNLNRFSQAFEESAMGSLKQAILEQDFTFRKQVRDLHRLYWTQKNLMNELLQNGVNAQVGNALFRNEGALLRNHQRNFNLQLPADVFISVDQKNHNNLNLSETDLSKSRRKFAVEKSLLSSFGSGYNEIIDLEDSVDLDGQRKTKVSLKENHVSCVSSMVHFGEAQDRRLKEQMVHVSCVGIDDSSLDYVNDRYRNTHESEPVLFDLNMPIRDSDVHNSSQDSMLADNNTKNFEDNESILDINVLSSAYPVEGTTGSSDGALISINETPIPSIELTKQEKGGDSTENLSNHEQSEEDNLSSNTSAEDEAQQNALLGYNSNGMRESSSYENGIREPATVSITDDSVITQSHSTENEMSYFGKFKSEEQDMATTEAAQALMAISFGRSEITSNKFDVIEVAEVPFNDETDQLQDSSDTFETMTMHLSEIQNDEIMPDIPRLNVEEKAERMIRSKRGKGLRNFQKDILPGLVSLTRHEICEDLYSINYKFRRHTSSNARNFFAPVTRRRSRICSGRRQRRSFPW</sequence>
<dbReference type="PANTHER" id="PTHR33167">
    <property type="entry name" value="TRANSCRIPTION FACTOR, PUTATIVE (DUF863)-RELATED"/>
    <property type="match status" value="1"/>
</dbReference>
<gene>
    <name evidence="2" type="ORF">M5K25_017608</name>
</gene>
<evidence type="ECO:0000256" key="1">
    <source>
        <dbReference type="SAM" id="MobiDB-lite"/>
    </source>
</evidence>
<reference evidence="2 3" key="1">
    <citation type="journal article" date="2024" name="Plant Biotechnol. J.">
        <title>Dendrobium thyrsiflorum genome and its molecular insights into genes involved in important horticultural traits.</title>
        <authorList>
            <person name="Chen B."/>
            <person name="Wang J.Y."/>
            <person name="Zheng P.J."/>
            <person name="Li K.L."/>
            <person name="Liang Y.M."/>
            <person name="Chen X.F."/>
            <person name="Zhang C."/>
            <person name="Zhao X."/>
            <person name="He X."/>
            <person name="Zhang G.Q."/>
            <person name="Liu Z.J."/>
            <person name="Xu Q."/>
        </authorList>
    </citation>
    <scope>NUCLEOTIDE SEQUENCE [LARGE SCALE GENOMIC DNA]</scope>
    <source>
        <strain evidence="2">GZMU011</strain>
    </source>
</reference>
<proteinExistence type="predicted"/>
<evidence type="ECO:0000313" key="2">
    <source>
        <dbReference type="EMBL" id="KAL0914104.1"/>
    </source>
</evidence>
<dbReference type="PANTHER" id="PTHR33167:SF43">
    <property type="entry name" value="PROTEIN WAVE"/>
    <property type="match status" value="1"/>
</dbReference>
<accession>A0ABD0UMR3</accession>
<dbReference type="InterPro" id="IPR008581">
    <property type="entry name" value="DUF863_pln"/>
</dbReference>
<keyword evidence="3" id="KW-1185">Reference proteome</keyword>
<dbReference type="AlphaFoldDB" id="A0ABD0UMR3"/>